<dbReference type="InParanoid" id="C2KVJ5"/>
<dbReference type="Gene3D" id="2.10.270.10">
    <property type="entry name" value="Cholin Binding"/>
    <property type="match status" value="1"/>
</dbReference>
<feature type="non-terminal residue" evidence="1">
    <location>
        <position position="1"/>
    </location>
</feature>
<evidence type="ECO:0000313" key="1">
    <source>
        <dbReference type="EMBL" id="EEJ52204.1"/>
    </source>
</evidence>
<dbReference type="EMBL" id="ACKX01000057">
    <property type="protein sequence ID" value="EEJ52204.1"/>
    <property type="molecule type" value="Genomic_DNA"/>
</dbReference>
<proteinExistence type="predicted"/>
<comment type="caution">
    <text evidence="1">The sequence shown here is derived from an EMBL/GenBank/DDBJ whole genome shotgun (WGS) entry which is preliminary data.</text>
</comment>
<dbReference type="HOGENOM" id="CLU_3244018_0_0_9"/>
<dbReference type="Proteomes" id="UP000004121">
    <property type="component" value="Unassembled WGS sequence"/>
</dbReference>
<dbReference type="SUPFAM" id="SSF69360">
    <property type="entry name" value="Cell wall binding repeat"/>
    <property type="match status" value="1"/>
</dbReference>
<name>C2KVJ5_9FIRM</name>
<accession>C2KVJ5</accession>
<sequence>YYLDQNAASAGAMLSGWAFLNNQWYYLEPKAEGQLEPKGFEFK</sequence>
<evidence type="ECO:0000313" key="2">
    <source>
        <dbReference type="Proteomes" id="UP000004121"/>
    </source>
</evidence>
<dbReference type="STRING" id="585501.HMPREF6123_0514"/>
<protein>
    <submittedName>
        <fullName evidence="1">Uncharacterized protein</fullName>
    </submittedName>
</protein>
<dbReference type="AlphaFoldDB" id="C2KVJ5"/>
<keyword evidence="2" id="KW-1185">Reference proteome</keyword>
<reference evidence="1 2" key="1">
    <citation type="submission" date="2009-04" db="EMBL/GenBank/DDBJ databases">
        <authorList>
            <person name="Qin X."/>
            <person name="Bachman B."/>
            <person name="Battles P."/>
            <person name="Bell A."/>
            <person name="Bess C."/>
            <person name="Bickham C."/>
            <person name="Chaboub L."/>
            <person name="Chen D."/>
            <person name="Coyle M."/>
            <person name="Deiros D.R."/>
            <person name="Dinh H."/>
            <person name="Forbes L."/>
            <person name="Fowler G."/>
            <person name="Francisco L."/>
            <person name="Fu Q."/>
            <person name="Gubbala S."/>
            <person name="Hale W."/>
            <person name="Han Y."/>
            <person name="Hemphill L."/>
            <person name="Highlander S.K."/>
            <person name="Hirani K."/>
            <person name="Hogues M."/>
            <person name="Jackson L."/>
            <person name="Jakkamsetti A."/>
            <person name="Javaid M."/>
            <person name="Jiang H."/>
            <person name="Korchina V."/>
            <person name="Kovar C."/>
            <person name="Lara F."/>
            <person name="Lee S."/>
            <person name="Mata R."/>
            <person name="Mathew T."/>
            <person name="Moen C."/>
            <person name="Morales K."/>
            <person name="Munidasa M."/>
            <person name="Nazareth L."/>
            <person name="Ngo R."/>
            <person name="Nguyen L."/>
            <person name="Okwuonu G."/>
            <person name="Ongeri F."/>
            <person name="Patil S."/>
            <person name="Petrosino J."/>
            <person name="Pham C."/>
            <person name="Pham P."/>
            <person name="Pu L.-L."/>
            <person name="Puazo M."/>
            <person name="Raj R."/>
            <person name="Reid J."/>
            <person name="Rouhana J."/>
            <person name="Saada N."/>
            <person name="Shang Y."/>
            <person name="Simmons D."/>
            <person name="Thornton R."/>
            <person name="Warren J."/>
            <person name="Weissenberger G."/>
            <person name="Zhang J."/>
            <person name="Zhang L."/>
            <person name="Zhou C."/>
            <person name="Zhu D."/>
            <person name="Muzny D."/>
            <person name="Worley K."/>
            <person name="Gibbs R."/>
        </authorList>
    </citation>
    <scope>NUCLEOTIDE SEQUENCE [LARGE SCALE GENOMIC DNA]</scope>
    <source>
        <strain evidence="1 2">F0268</strain>
    </source>
</reference>
<gene>
    <name evidence="1" type="ORF">HMPREF6123_0514</name>
</gene>
<organism evidence="1 2">
    <name type="scientific">Oribacterium sinus F0268</name>
    <dbReference type="NCBI Taxonomy" id="585501"/>
    <lineage>
        <taxon>Bacteria</taxon>
        <taxon>Bacillati</taxon>
        <taxon>Bacillota</taxon>
        <taxon>Clostridia</taxon>
        <taxon>Lachnospirales</taxon>
        <taxon>Lachnospiraceae</taxon>
        <taxon>Oribacterium</taxon>
    </lineage>
</organism>